<proteinExistence type="inferred from homology"/>
<evidence type="ECO:0000256" key="2">
    <source>
        <dbReference type="ARBA" id="ARBA00005634"/>
    </source>
</evidence>
<dbReference type="InterPro" id="IPR007484">
    <property type="entry name" value="Peptidase_M28"/>
</dbReference>
<dbReference type="Pfam" id="PF04389">
    <property type="entry name" value="Peptidase_M28"/>
    <property type="match status" value="1"/>
</dbReference>
<gene>
    <name evidence="4" type="primary">lieB</name>
    <name evidence="4" type="ORF">g.10302</name>
</gene>
<reference evidence="4" key="1">
    <citation type="submission" date="2018-10" db="EMBL/GenBank/DDBJ databases">
        <title>Transcriptome assembly of Aceria tosichella (Wheat curl mite) Type 2.</title>
        <authorList>
            <person name="Scully E.D."/>
            <person name="Geib S.M."/>
            <person name="Palmer N.A."/>
            <person name="Gupta A.K."/>
            <person name="Sarath G."/>
            <person name="Tatineni S."/>
        </authorList>
    </citation>
    <scope>NUCLEOTIDE SEQUENCE</scope>
    <source>
        <strain evidence="4">LincolnNE</strain>
    </source>
</reference>
<comment type="cofactor">
    <cofactor evidence="1">
        <name>Zn(2+)</name>
        <dbReference type="ChEBI" id="CHEBI:29105"/>
    </cofactor>
</comment>
<evidence type="ECO:0000313" key="4">
    <source>
        <dbReference type="EMBL" id="MDE50453.1"/>
    </source>
</evidence>
<evidence type="ECO:0000256" key="1">
    <source>
        <dbReference type="ARBA" id="ARBA00001947"/>
    </source>
</evidence>
<dbReference type="SUPFAM" id="SSF53187">
    <property type="entry name" value="Zn-dependent exopeptidases"/>
    <property type="match status" value="1"/>
</dbReference>
<name>A0A6G1SKL5_9ACAR</name>
<dbReference type="EMBL" id="GGYP01005682">
    <property type="protein sequence ID" value="MDE50453.1"/>
    <property type="molecule type" value="Transcribed_RNA"/>
</dbReference>
<organism evidence="4">
    <name type="scientific">Aceria tosichella</name>
    <name type="common">wheat curl mite</name>
    <dbReference type="NCBI Taxonomy" id="561515"/>
    <lineage>
        <taxon>Eukaryota</taxon>
        <taxon>Metazoa</taxon>
        <taxon>Ecdysozoa</taxon>
        <taxon>Arthropoda</taxon>
        <taxon>Chelicerata</taxon>
        <taxon>Arachnida</taxon>
        <taxon>Acari</taxon>
        <taxon>Acariformes</taxon>
        <taxon>Trombidiformes</taxon>
        <taxon>Prostigmata</taxon>
        <taxon>Eupodina</taxon>
        <taxon>Eriophyoidea</taxon>
        <taxon>Eriophyidae</taxon>
        <taxon>Eriophyinae</taxon>
        <taxon>Aceriini</taxon>
        <taxon>Aceria</taxon>
    </lineage>
</organism>
<dbReference type="InterPro" id="IPR045175">
    <property type="entry name" value="M28_fam"/>
</dbReference>
<accession>A0A6G1SKL5</accession>
<dbReference type="AlphaFoldDB" id="A0A6G1SKL5"/>
<dbReference type="PANTHER" id="PTHR12147">
    <property type="entry name" value="METALLOPEPTIDASE M28 FAMILY MEMBER"/>
    <property type="match status" value="1"/>
</dbReference>
<comment type="similarity">
    <text evidence="2">Belongs to the peptidase M28 family. M28B subfamily.</text>
</comment>
<dbReference type="GO" id="GO:0006508">
    <property type="term" value="P:proteolysis"/>
    <property type="evidence" value="ECO:0007669"/>
    <property type="project" value="InterPro"/>
</dbReference>
<protein>
    <submittedName>
        <fullName evidence="4">Leupeptin-inactivating enzyme 2</fullName>
    </submittedName>
</protein>
<dbReference type="Gene3D" id="3.40.630.10">
    <property type="entry name" value="Zn peptidases"/>
    <property type="match status" value="1"/>
</dbReference>
<dbReference type="GO" id="GO:0008235">
    <property type="term" value="F:metalloexopeptidase activity"/>
    <property type="evidence" value="ECO:0007669"/>
    <property type="project" value="InterPro"/>
</dbReference>
<sequence length="524" mass="59165">MMMDFRPTAQSISDTLIYSVLLLVILISSPAAIAATPFSSESSATSLSLSSSNTNADVNSSSSSNLQYSATAVPRSERQPILEVFNKFFTKARSHDDQRQKEFVREGVVHRLRDMGFESSFLQKSRFEFRHSQDKHKRIPAVSYNIISIIPGKHRRTKNEKIILVGAHWDSAPKAPGVDDNGSGSTCLLEIARLVSEHQCKFQHTIMLVWFDYEEQGKYGSEFFVNDYLYPYELDKYQSKFIGAYIMDMILVRDKENNTQALPENLRKKLPDFFEEVEQEKSRGDFLATWSRKHWDEPLENTFRSAWQDLGYEARTFKAMRPELPQLRMPNDLERYEWKDFFRSDHASFWFPPLTSPPVRRAPNRTSAANHSSLNAILLTDLGPWRHSYLKCYHAPCDDEHLLTDGNLSFMQQVVDTLVLTLMRTGHGECGRSSIRSSPPEVEVVEKESRNSAPADTMVMAAAVTTTTTTMTTTMATTTTTNTSATTMMTTPVAANKTEAEVDVASAAIIAKISVPTTNTSLVL</sequence>
<feature type="domain" description="Peptidase M28" evidence="3">
    <location>
        <begin position="145"/>
        <end position="265"/>
    </location>
</feature>
<evidence type="ECO:0000259" key="3">
    <source>
        <dbReference type="Pfam" id="PF04389"/>
    </source>
</evidence>
<dbReference type="PANTHER" id="PTHR12147:SF26">
    <property type="entry name" value="PEPTIDASE M28 DOMAIN-CONTAINING PROTEIN"/>
    <property type="match status" value="1"/>
</dbReference>